<keyword evidence="6 12" id="KW-0418">Kinase</keyword>
<feature type="transmembrane region" description="Helical" evidence="9">
    <location>
        <begin position="172"/>
        <end position="193"/>
    </location>
</feature>
<evidence type="ECO:0000259" key="10">
    <source>
        <dbReference type="Pfam" id="PF02518"/>
    </source>
</evidence>
<dbReference type="InterPro" id="IPR011712">
    <property type="entry name" value="Sig_transdc_His_kin_sub3_dim/P"/>
</dbReference>
<evidence type="ECO:0000256" key="8">
    <source>
        <dbReference type="ARBA" id="ARBA00023012"/>
    </source>
</evidence>
<evidence type="ECO:0000256" key="2">
    <source>
        <dbReference type="ARBA" id="ARBA00012438"/>
    </source>
</evidence>
<dbReference type="InterPro" id="IPR003594">
    <property type="entry name" value="HATPase_dom"/>
</dbReference>
<keyword evidence="5" id="KW-0547">Nucleotide-binding</keyword>
<dbReference type="SUPFAM" id="SSF55874">
    <property type="entry name" value="ATPase domain of HSP90 chaperone/DNA topoisomerase II/histidine kinase"/>
    <property type="match status" value="1"/>
</dbReference>
<evidence type="ECO:0000256" key="1">
    <source>
        <dbReference type="ARBA" id="ARBA00000085"/>
    </source>
</evidence>
<evidence type="ECO:0000256" key="7">
    <source>
        <dbReference type="ARBA" id="ARBA00022840"/>
    </source>
</evidence>
<comment type="caution">
    <text evidence="12">The sequence shown here is derived from an EMBL/GenBank/DDBJ whole genome shotgun (WGS) entry which is preliminary data.</text>
</comment>
<keyword evidence="9" id="KW-1133">Transmembrane helix</keyword>
<keyword evidence="3" id="KW-0597">Phosphoprotein</keyword>
<dbReference type="PANTHER" id="PTHR24421:SF10">
    <property type="entry name" value="NITRATE_NITRITE SENSOR PROTEIN NARQ"/>
    <property type="match status" value="1"/>
</dbReference>
<evidence type="ECO:0000256" key="3">
    <source>
        <dbReference type="ARBA" id="ARBA00022553"/>
    </source>
</evidence>
<sequence length="451" mass="47580">MKKTDGHRLVAALRAVPRTLREDLWTGAAAPLPRVERPGWLVWQPAVVMLLVMCAALLALVNVNDLAADWGHGLGTRYALLLAGAQSVALVVAAFRPPAAWWLVTTAMVVVAWLSGSRTARDQLLPWTAPGDAPGLVGPQSAWDPLFPWTGPGIAAQAGVLFMLALRLRPRVAAEALTISVLAGLLCAALMPFGAFAGVGRAAAILTAAVVVGGSLRGRQVARTELVVQEEMTAGERARRTLLEERNRIARELHDVVAHHMSVISIQAQVAPHLVDDPSDALRENLAGIRENAVGALTELRRVLGVLRSEDALSHAVRHAPQPTLDRLDELVANVRGAGLTVTTRITGEARPLPPGVELSAFRIVQEALSNVMRHAPGARARVEIGYRSAGLTVRVTNTAPDGPPAPSRGAGHGLLGMRERTAMLGGDFANGPMPGGGYEVLASLPLEGGP</sequence>
<keyword evidence="13" id="KW-1185">Reference proteome</keyword>
<dbReference type="InterPro" id="IPR050482">
    <property type="entry name" value="Sensor_HK_TwoCompSys"/>
</dbReference>
<evidence type="ECO:0000256" key="5">
    <source>
        <dbReference type="ARBA" id="ARBA00022741"/>
    </source>
</evidence>
<evidence type="ECO:0000313" key="12">
    <source>
        <dbReference type="EMBL" id="MFD5099769.1"/>
    </source>
</evidence>
<dbReference type="GO" id="GO:0016301">
    <property type="term" value="F:kinase activity"/>
    <property type="evidence" value="ECO:0007669"/>
    <property type="project" value="UniProtKB-KW"/>
</dbReference>
<dbReference type="InterPro" id="IPR036890">
    <property type="entry name" value="HATPase_C_sf"/>
</dbReference>
<organism evidence="12 13">
    <name type="scientific">Streptomyces albidochromogenes</name>
    <dbReference type="NCBI Taxonomy" id="329524"/>
    <lineage>
        <taxon>Bacteria</taxon>
        <taxon>Bacillati</taxon>
        <taxon>Actinomycetota</taxon>
        <taxon>Actinomycetes</taxon>
        <taxon>Kitasatosporales</taxon>
        <taxon>Streptomycetaceae</taxon>
        <taxon>Streptomyces</taxon>
    </lineage>
</organism>
<dbReference type="EC" id="2.7.13.3" evidence="2"/>
<dbReference type="Proteomes" id="UP001598448">
    <property type="component" value="Unassembled WGS sequence"/>
</dbReference>
<dbReference type="Pfam" id="PF07730">
    <property type="entry name" value="HisKA_3"/>
    <property type="match status" value="1"/>
</dbReference>
<evidence type="ECO:0000256" key="4">
    <source>
        <dbReference type="ARBA" id="ARBA00022679"/>
    </source>
</evidence>
<feature type="transmembrane region" description="Helical" evidence="9">
    <location>
        <begin position="99"/>
        <end position="116"/>
    </location>
</feature>
<protein>
    <recommendedName>
        <fullName evidence="2">histidine kinase</fullName>
        <ecNumber evidence="2">2.7.13.3</ecNumber>
    </recommendedName>
</protein>
<comment type="catalytic activity">
    <reaction evidence="1">
        <text>ATP + protein L-histidine = ADP + protein N-phospho-L-histidine.</text>
        <dbReference type="EC" id="2.7.13.3"/>
    </reaction>
</comment>
<dbReference type="RefSeq" id="WP_386712928.1">
    <property type="nucleotide sequence ID" value="NZ_JBHXIJ010000068.1"/>
</dbReference>
<gene>
    <name evidence="12" type="ORF">ACFWJN_12465</name>
</gene>
<dbReference type="Pfam" id="PF02518">
    <property type="entry name" value="HATPase_c"/>
    <property type="match status" value="1"/>
</dbReference>
<dbReference type="CDD" id="cd16917">
    <property type="entry name" value="HATPase_UhpB-NarQ-NarX-like"/>
    <property type="match status" value="1"/>
</dbReference>
<feature type="transmembrane region" description="Helical" evidence="9">
    <location>
        <begin position="75"/>
        <end position="93"/>
    </location>
</feature>
<keyword evidence="8" id="KW-0902">Two-component regulatory system</keyword>
<evidence type="ECO:0000256" key="6">
    <source>
        <dbReference type="ARBA" id="ARBA00022777"/>
    </source>
</evidence>
<keyword evidence="4" id="KW-0808">Transferase</keyword>
<feature type="domain" description="Histidine kinase/HSP90-like ATPase" evidence="10">
    <location>
        <begin position="357"/>
        <end position="448"/>
    </location>
</feature>
<reference evidence="12 13" key="1">
    <citation type="submission" date="2024-09" db="EMBL/GenBank/DDBJ databases">
        <title>The Natural Products Discovery Center: Release of the First 8490 Sequenced Strains for Exploring Actinobacteria Biosynthetic Diversity.</title>
        <authorList>
            <person name="Kalkreuter E."/>
            <person name="Kautsar S.A."/>
            <person name="Yang D."/>
            <person name="Bader C.D."/>
            <person name="Teijaro C.N."/>
            <person name="Fluegel L."/>
            <person name="Davis C.M."/>
            <person name="Simpson J.R."/>
            <person name="Lauterbach L."/>
            <person name="Steele A.D."/>
            <person name="Gui C."/>
            <person name="Meng S."/>
            <person name="Li G."/>
            <person name="Viehrig K."/>
            <person name="Ye F."/>
            <person name="Su P."/>
            <person name="Kiefer A.F."/>
            <person name="Nichols A."/>
            <person name="Cepeda A.J."/>
            <person name="Yan W."/>
            <person name="Fan B."/>
            <person name="Jiang Y."/>
            <person name="Adhikari A."/>
            <person name="Zheng C.-J."/>
            <person name="Schuster L."/>
            <person name="Cowan T.M."/>
            <person name="Smanski M.J."/>
            <person name="Chevrette M.G."/>
            <person name="De Carvalho L.P.S."/>
            <person name="Shen B."/>
        </authorList>
    </citation>
    <scope>NUCLEOTIDE SEQUENCE [LARGE SCALE GENOMIC DNA]</scope>
    <source>
        <strain evidence="12 13">NPDC058348</strain>
    </source>
</reference>
<dbReference type="Gene3D" id="1.20.5.1930">
    <property type="match status" value="1"/>
</dbReference>
<evidence type="ECO:0000313" key="13">
    <source>
        <dbReference type="Proteomes" id="UP001598448"/>
    </source>
</evidence>
<feature type="domain" description="Signal transduction histidine kinase subgroup 3 dimerisation and phosphoacceptor" evidence="11">
    <location>
        <begin position="245"/>
        <end position="310"/>
    </location>
</feature>
<evidence type="ECO:0000259" key="11">
    <source>
        <dbReference type="Pfam" id="PF07730"/>
    </source>
</evidence>
<name>A0ABW6FPM9_9ACTN</name>
<keyword evidence="9" id="KW-0812">Transmembrane</keyword>
<keyword evidence="9" id="KW-0472">Membrane</keyword>
<dbReference type="EMBL" id="JBHXIJ010000068">
    <property type="protein sequence ID" value="MFD5099769.1"/>
    <property type="molecule type" value="Genomic_DNA"/>
</dbReference>
<dbReference type="Gene3D" id="3.30.565.10">
    <property type="entry name" value="Histidine kinase-like ATPase, C-terminal domain"/>
    <property type="match status" value="1"/>
</dbReference>
<proteinExistence type="predicted"/>
<evidence type="ECO:0000256" key="9">
    <source>
        <dbReference type="SAM" id="Phobius"/>
    </source>
</evidence>
<dbReference type="PANTHER" id="PTHR24421">
    <property type="entry name" value="NITRATE/NITRITE SENSOR PROTEIN NARX-RELATED"/>
    <property type="match status" value="1"/>
</dbReference>
<accession>A0ABW6FPM9</accession>
<keyword evidence="7" id="KW-0067">ATP-binding</keyword>
<feature type="transmembrane region" description="Helical" evidence="9">
    <location>
        <begin position="41"/>
        <end position="63"/>
    </location>
</feature>